<accession>B8BGB4</accession>
<dbReference type="GO" id="GO:0012505">
    <property type="term" value="C:endomembrane system"/>
    <property type="evidence" value="ECO:0007669"/>
    <property type="project" value="UniProtKB-SubCell"/>
</dbReference>
<dbReference type="OMA" id="PDIGAWN"/>
<dbReference type="Proteomes" id="UP000007015">
    <property type="component" value="Chromosome 10"/>
</dbReference>
<dbReference type="CDD" id="cd21442">
    <property type="entry name" value="SNARE_NTD_STX6-like"/>
    <property type="match status" value="1"/>
</dbReference>
<organism evidence="6 7">
    <name type="scientific">Oryza sativa subsp. indica</name>
    <name type="common">Rice</name>
    <dbReference type="NCBI Taxonomy" id="39946"/>
    <lineage>
        <taxon>Eukaryota</taxon>
        <taxon>Viridiplantae</taxon>
        <taxon>Streptophyta</taxon>
        <taxon>Embryophyta</taxon>
        <taxon>Tracheophyta</taxon>
        <taxon>Spermatophyta</taxon>
        <taxon>Magnoliopsida</taxon>
        <taxon>Liliopsida</taxon>
        <taxon>Poales</taxon>
        <taxon>Poaceae</taxon>
        <taxon>BOP clade</taxon>
        <taxon>Oryzoideae</taxon>
        <taxon>Oryzeae</taxon>
        <taxon>Oryzinae</taxon>
        <taxon>Oryza</taxon>
        <taxon>Oryza sativa</taxon>
    </lineage>
</organism>
<keyword evidence="4" id="KW-1133">Transmembrane helix</keyword>
<dbReference type="GO" id="GO:0016020">
    <property type="term" value="C:membrane"/>
    <property type="evidence" value="ECO:0007669"/>
    <property type="project" value="InterPro"/>
</dbReference>
<dbReference type="GO" id="GO:0015031">
    <property type="term" value="P:protein transport"/>
    <property type="evidence" value="ECO:0007669"/>
    <property type="project" value="UniProtKB-KW"/>
</dbReference>
<evidence type="ECO:0000256" key="1">
    <source>
        <dbReference type="ARBA" id="ARBA00022927"/>
    </source>
</evidence>
<feature type="compositionally biased region" description="Low complexity" evidence="3">
    <location>
        <begin position="184"/>
        <end position="198"/>
    </location>
</feature>
<feature type="region of interest" description="Disordered" evidence="3">
    <location>
        <begin position="182"/>
        <end position="201"/>
    </location>
</feature>
<dbReference type="PANTHER" id="PTHR34949">
    <property type="entry name" value="OS05G0443700 PROTEIN"/>
    <property type="match status" value="1"/>
</dbReference>
<comment type="subcellular location">
    <subcellularLocation>
        <location evidence="2">Endomembrane system</location>
        <topology evidence="2">Single-pass type IV membrane protein</topology>
    </subcellularLocation>
</comment>
<dbReference type="SUPFAM" id="SSF47661">
    <property type="entry name" value="t-snare proteins"/>
    <property type="match status" value="1"/>
</dbReference>
<dbReference type="PANTHER" id="PTHR34949:SF6">
    <property type="entry name" value="EXPRESSED PROTEIN"/>
    <property type="match status" value="1"/>
</dbReference>
<keyword evidence="7" id="KW-1185">Reference proteome</keyword>
<evidence type="ECO:0000313" key="7">
    <source>
        <dbReference type="Proteomes" id="UP000007015"/>
    </source>
</evidence>
<dbReference type="GO" id="GO:0048193">
    <property type="term" value="P:Golgi vesicle transport"/>
    <property type="evidence" value="ECO:0007669"/>
    <property type="project" value="InterPro"/>
</dbReference>
<evidence type="ECO:0000256" key="2">
    <source>
        <dbReference type="ARBA" id="ARBA00046280"/>
    </source>
</evidence>
<keyword evidence="1" id="KW-0653">Protein transport</keyword>
<dbReference type="Gene3D" id="1.20.58.90">
    <property type="match status" value="1"/>
</dbReference>
<reference evidence="6 7" key="1">
    <citation type="journal article" date="2005" name="PLoS Biol.">
        <title>The genomes of Oryza sativa: a history of duplications.</title>
        <authorList>
            <person name="Yu J."/>
            <person name="Wang J."/>
            <person name="Lin W."/>
            <person name="Li S."/>
            <person name="Li H."/>
            <person name="Zhou J."/>
            <person name="Ni P."/>
            <person name="Dong W."/>
            <person name="Hu S."/>
            <person name="Zeng C."/>
            <person name="Zhang J."/>
            <person name="Zhang Y."/>
            <person name="Li R."/>
            <person name="Xu Z."/>
            <person name="Li S."/>
            <person name="Li X."/>
            <person name="Zheng H."/>
            <person name="Cong L."/>
            <person name="Lin L."/>
            <person name="Yin J."/>
            <person name="Geng J."/>
            <person name="Li G."/>
            <person name="Shi J."/>
            <person name="Liu J."/>
            <person name="Lv H."/>
            <person name="Li J."/>
            <person name="Wang J."/>
            <person name="Deng Y."/>
            <person name="Ran L."/>
            <person name="Shi X."/>
            <person name="Wang X."/>
            <person name="Wu Q."/>
            <person name="Li C."/>
            <person name="Ren X."/>
            <person name="Wang J."/>
            <person name="Wang X."/>
            <person name="Li D."/>
            <person name="Liu D."/>
            <person name="Zhang X."/>
            <person name="Ji Z."/>
            <person name="Zhao W."/>
            <person name="Sun Y."/>
            <person name="Zhang Z."/>
            <person name="Bao J."/>
            <person name="Han Y."/>
            <person name="Dong L."/>
            <person name="Ji J."/>
            <person name="Chen P."/>
            <person name="Wu S."/>
            <person name="Liu J."/>
            <person name="Xiao Y."/>
            <person name="Bu D."/>
            <person name="Tan J."/>
            <person name="Yang L."/>
            <person name="Ye C."/>
            <person name="Zhang J."/>
            <person name="Xu J."/>
            <person name="Zhou Y."/>
            <person name="Yu Y."/>
            <person name="Zhang B."/>
            <person name="Zhuang S."/>
            <person name="Wei H."/>
            <person name="Liu B."/>
            <person name="Lei M."/>
            <person name="Yu H."/>
            <person name="Li Y."/>
            <person name="Xu H."/>
            <person name="Wei S."/>
            <person name="He X."/>
            <person name="Fang L."/>
            <person name="Zhang Z."/>
            <person name="Zhang Y."/>
            <person name="Huang X."/>
            <person name="Su Z."/>
            <person name="Tong W."/>
            <person name="Li J."/>
            <person name="Tong Z."/>
            <person name="Li S."/>
            <person name="Ye J."/>
            <person name="Wang L."/>
            <person name="Fang L."/>
            <person name="Lei T."/>
            <person name="Chen C."/>
            <person name="Chen H."/>
            <person name="Xu Z."/>
            <person name="Li H."/>
            <person name="Huang H."/>
            <person name="Zhang F."/>
            <person name="Xu H."/>
            <person name="Li N."/>
            <person name="Zhao C."/>
            <person name="Li S."/>
            <person name="Dong L."/>
            <person name="Huang Y."/>
            <person name="Li L."/>
            <person name="Xi Y."/>
            <person name="Qi Q."/>
            <person name="Li W."/>
            <person name="Zhang B."/>
            <person name="Hu W."/>
            <person name="Zhang Y."/>
            <person name="Tian X."/>
            <person name="Jiao Y."/>
            <person name="Liang X."/>
            <person name="Jin J."/>
            <person name="Gao L."/>
            <person name="Zheng W."/>
            <person name="Hao B."/>
            <person name="Liu S."/>
            <person name="Wang W."/>
            <person name="Yuan L."/>
            <person name="Cao M."/>
            <person name="McDermott J."/>
            <person name="Samudrala R."/>
            <person name="Wang J."/>
            <person name="Wong G.K."/>
            <person name="Yang H."/>
        </authorList>
    </citation>
    <scope>NUCLEOTIDE SEQUENCE [LARGE SCALE GENOMIC DNA]</scope>
    <source>
        <strain evidence="7">cv. 93-11</strain>
    </source>
</reference>
<evidence type="ECO:0000256" key="3">
    <source>
        <dbReference type="SAM" id="MobiDB-lite"/>
    </source>
</evidence>
<dbReference type="InterPro" id="IPR015260">
    <property type="entry name" value="Syntaxin-6/10/61_N"/>
</dbReference>
<dbReference type="EMBL" id="CM000135">
    <property type="protein sequence ID" value="EEC66766.1"/>
    <property type="molecule type" value="Genomic_DNA"/>
</dbReference>
<dbReference type="HOGENOM" id="CLU_058309_1_0_1"/>
<keyword evidence="4" id="KW-0472">Membrane</keyword>
<dbReference type="AlphaFoldDB" id="B8BGB4"/>
<protein>
    <recommendedName>
        <fullName evidence="5">Syntaxin 6/10/61 N-terminal domain-containing protein</fullName>
    </recommendedName>
</protein>
<feature type="transmembrane region" description="Helical" evidence="4">
    <location>
        <begin position="344"/>
        <end position="362"/>
    </location>
</feature>
<name>B8BGB4_ORYSI</name>
<dbReference type="STRING" id="39946.B8BGB4"/>
<proteinExistence type="predicted"/>
<dbReference type="InterPro" id="IPR010989">
    <property type="entry name" value="SNARE"/>
</dbReference>
<dbReference type="Pfam" id="PF09177">
    <property type="entry name" value="STX6_10_61_N"/>
    <property type="match status" value="1"/>
</dbReference>
<dbReference type="Gramene" id="BGIOSGA032735-TA">
    <property type="protein sequence ID" value="BGIOSGA032735-PA"/>
    <property type="gene ID" value="BGIOSGA032735"/>
</dbReference>
<keyword evidence="4" id="KW-0812">Transmembrane</keyword>
<sequence length="366" mass="40594">MATSFDRWEKDPFFPAAEEVQESADRMESVYRRWLQERKEVGGGAVETAAERDGGGWGRAAGDLRRELHTALGTAKWQLDELQRAIKSNYSVVLAGKDTRARHDDFVSAIGHRILEVEKFLKESNTTEGRGPLSWVRLDEGEREELAHFLSAGTYQKRDEVVTITSAGDIEVGSNARRVKKGVSIDSSNDSSGSAESGLVSTKEETVQVIGERSAYADMDHGLLQFLMRPMASSEQSFDDLPKVPMVKSPSSSVLMNAFQSKPRMKTKNGAKKLAGADQQDVVETLPLTNSRSCQGFDGLFQRSKSCLSTSDDEDNCNKKLYGCLGAFRRLLQRSQYQVQYGRPIQLLILAIVVLLVLIYAMKAIL</sequence>
<evidence type="ECO:0000256" key="4">
    <source>
        <dbReference type="SAM" id="Phobius"/>
    </source>
</evidence>
<keyword evidence="1" id="KW-0813">Transport</keyword>
<gene>
    <name evidence="6" type="ORF">OsI_33146</name>
</gene>
<evidence type="ECO:0000313" key="6">
    <source>
        <dbReference type="EMBL" id="EEC66766.1"/>
    </source>
</evidence>
<evidence type="ECO:0000259" key="5">
    <source>
        <dbReference type="Pfam" id="PF09177"/>
    </source>
</evidence>
<feature type="domain" description="Syntaxin 6/10/61 N-terminal" evidence="5">
    <location>
        <begin position="11"/>
        <end position="117"/>
    </location>
</feature>